<feature type="coiled-coil region" evidence="1">
    <location>
        <begin position="30"/>
        <end position="57"/>
    </location>
</feature>
<dbReference type="EMBL" id="CAJJDN010000083">
    <property type="protein sequence ID" value="CAD8105077.1"/>
    <property type="molecule type" value="Genomic_DNA"/>
</dbReference>
<keyword evidence="1" id="KW-0175">Coiled coil</keyword>
<keyword evidence="3" id="KW-1185">Reference proteome</keyword>
<comment type="caution">
    <text evidence="2">The sequence shown here is derived from an EMBL/GenBank/DDBJ whole genome shotgun (WGS) entry which is preliminary data.</text>
</comment>
<reference evidence="2" key="1">
    <citation type="submission" date="2021-01" db="EMBL/GenBank/DDBJ databases">
        <authorList>
            <consortium name="Genoscope - CEA"/>
            <person name="William W."/>
        </authorList>
    </citation>
    <scope>NUCLEOTIDE SEQUENCE</scope>
</reference>
<dbReference type="AlphaFoldDB" id="A0A8S1PNX2"/>
<protein>
    <submittedName>
        <fullName evidence="2">Uncharacterized protein</fullName>
    </submittedName>
</protein>
<sequence>MADSPNVYNNFENERDQFSFQIDPDPLNIRKTAEEKIQQAKQLMIESRAKIEKIRDQLLNKRCFIKIKEVEDKQKFEKNLQKQVINILVTTLYKCTNNKYIKERIENVADQIIEEWITLIDTNIKFKKENPNLNNLDQLNQQYKLKSNKNIFRIKQFNQTLIKEKCQIQIQKSTQYIDLEQQINGIKYFFHELKKKKEKENKQNQFAFIDLQISALEELMEEVFRKKQLLSKKYMAINPNFNKKDFINFWNDDQFKQEFQNLQQLFENKNIEILKLFKVDQNSEKFDCLVSSISNLLQKHNGIFDIKKIKYFK</sequence>
<gene>
    <name evidence="2" type="ORF">PSON_ATCC_30995.1.T0830175</name>
</gene>
<evidence type="ECO:0000313" key="3">
    <source>
        <dbReference type="Proteomes" id="UP000692954"/>
    </source>
</evidence>
<accession>A0A8S1PNX2</accession>
<name>A0A8S1PNX2_9CILI</name>
<dbReference type="Proteomes" id="UP000692954">
    <property type="component" value="Unassembled WGS sequence"/>
</dbReference>
<organism evidence="2 3">
    <name type="scientific">Paramecium sonneborni</name>
    <dbReference type="NCBI Taxonomy" id="65129"/>
    <lineage>
        <taxon>Eukaryota</taxon>
        <taxon>Sar</taxon>
        <taxon>Alveolata</taxon>
        <taxon>Ciliophora</taxon>
        <taxon>Intramacronucleata</taxon>
        <taxon>Oligohymenophorea</taxon>
        <taxon>Peniculida</taxon>
        <taxon>Parameciidae</taxon>
        <taxon>Paramecium</taxon>
    </lineage>
</organism>
<proteinExistence type="predicted"/>
<evidence type="ECO:0000256" key="1">
    <source>
        <dbReference type="SAM" id="Coils"/>
    </source>
</evidence>
<evidence type="ECO:0000313" key="2">
    <source>
        <dbReference type="EMBL" id="CAD8105077.1"/>
    </source>
</evidence>